<dbReference type="GO" id="GO:0016887">
    <property type="term" value="F:ATP hydrolysis activity"/>
    <property type="evidence" value="ECO:0007669"/>
    <property type="project" value="InterPro"/>
</dbReference>
<keyword evidence="3" id="KW-0067">ATP-binding</keyword>
<keyword evidence="2" id="KW-0547">Nucleotide-binding</keyword>
<sequence>MSISLQGIIGRGEFERTLNFSVADGEVLAITGPNGSGKSTIIHTIAGLVPLRSGQLQSDNITWDVPDSKQWVAPENRTCAVVFQDLRLFPHMNVISNVAYGLRAHGVAKDEAHSRSAALLACVGLSSFETRRPNELSGGERQRVALARALVVEPRVLLLDEPLSAVDIASRAALRDLLPELLSTFAGATILVTHDPGDVEALATRTLSLN</sequence>
<dbReference type="GO" id="GO:0005524">
    <property type="term" value="F:ATP binding"/>
    <property type="evidence" value="ECO:0007669"/>
    <property type="project" value="UniProtKB-KW"/>
</dbReference>
<dbReference type="PANTHER" id="PTHR42781">
    <property type="entry name" value="SPERMIDINE/PUTRESCINE IMPORT ATP-BINDING PROTEIN POTA"/>
    <property type="match status" value="1"/>
</dbReference>
<reference evidence="5" key="1">
    <citation type="submission" date="2014-06" db="EMBL/GenBank/DDBJ databases">
        <title>Key roles for freshwater Actinobacteria revealed by deep metagenomic sequencing.</title>
        <authorList>
            <person name="Ghai R."/>
            <person name="Mizuno C.M."/>
            <person name="Picazo A."/>
            <person name="Camacho A."/>
            <person name="Rodriguez-Valera F."/>
        </authorList>
    </citation>
    <scope>NUCLEOTIDE SEQUENCE</scope>
</reference>
<dbReference type="EMBL" id="JNSL01000064">
    <property type="protein sequence ID" value="KGA17293.1"/>
    <property type="molecule type" value="Genomic_DNA"/>
</dbReference>
<feature type="domain" description="ABC transporter" evidence="4">
    <location>
        <begin position="3"/>
        <end position="210"/>
    </location>
</feature>
<evidence type="ECO:0000313" key="5">
    <source>
        <dbReference type="EMBL" id="KGA17293.1"/>
    </source>
</evidence>
<dbReference type="InterPro" id="IPR003439">
    <property type="entry name" value="ABC_transporter-like_ATP-bd"/>
</dbReference>
<dbReference type="InterPro" id="IPR003593">
    <property type="entry name" value="AAA+_ATPase"/>
</dbReference>
<dbReference type="PROSITE" id="PS50893">
    <property type="entry name" value="ABC_TRANSPORTER_2"/>
    <property type="match status" value="1"/>
</dbReference>
<dbReference type="PROSITE" id="PS00211">
    <property type="entry name" value="ABC_TRANSPORTER_1"/>
    <property type="match status" value="1"/>
</dbReference>
<gene>
    <name evidence="5" type="ORF">GM51_10650</name>
</gene>
<proteinExistence type="predicted"/>
<organism evidence="5">
    <name type="scientific">freshwater metagenome</name>
    <dbReference type="NCBI Taxonomy" id="449393"/>
    <lineage>
        <taxon>unclassified sequences</taxon>
        <taxon>metagenomes</taxon>
        <taxon>ecological metagenomes</taxon>
    </lineage>
</organism>
<dbReference type="SUPFAM" id="SSF52540">
    <property type="entry name" value="P-loop containing nucleoside triphosphate hydrolases"/>
    <property type="match status" value="1"/>
</dbReference>
<dbReference type="InterPro" id="IPR017871">
    <property type="entry name" value="ABC_transporter-like_CS"/>
</dbReference>
<dbReference type="PANTHER" id="PTHR42781:SF4">
    <property type="entry name" value="SPERMIDINE_PUTRESCINE IMPORT ATP-BINDING PROTEIN POTA"/>
    <property type="match status" value="1"/>
</dbReference>
<dbReference type="InterPro" id="IPR027417">
    <property type="entry name" value="P-loop_NTPase"/>
</dbReference>
<dbReference type="InterPro" id="IPR050093">
    <property type="entry name" value="ABC_SmlMolc_Importer"/>
</dbReference>
<name>A0A094SG73_9ZZZZ</name>
<evidence type="ECO:0000256" key="1">
    <source>
        <dbReference type="ARBA" id="ARBA00022448"/>
    </source>
</evidence>
<keyword evidence="1" id="KW-0813">Transport</keyword>
<evidence type="ECO:0000256" key="2">
    <source>
        <dbReference type="ARBA" id="ARBA00022741"/>
    </source>
</evidence>
<protein>
    <recommendedName>
        <fullName evidence="4">ABC transporter domain-containing protein</fullName>
    </recommendedName>
</protein>
<dbReference type="AlphaFoldDB" id="A0A094SG73"/>
<accession>A0A094SG73</accession>
<evidence type="ECO:0000256" key="3">
    <source>
        <dbReference type="ARBA" id="ARBA00022840"/>
    </source>
</evidence>
<dbReference type="SMART" id="SM00382">
    <property type="entry name" value="AAA"/>
    <property type="match status" value="1"/>
</dbReference>
<evidence type="ECO:0000259" key="4">
    <source>
        <dbReference type="PROSITE" id="PS50893"/>
    </source>
</evidence>
<comment type="caution">
    <text evidence="5">The sequence shown here is derived from an EMBL/GenBank/DDBJ whole genome shotgun (WGS) entry which is preliminary data.</text>
</comment>
<dbReference type="Gene3D" id="3.40.50.300">
    <property type="entry name" value="P-loop containing nucleotide triphosphate hydrolases"/>
    <property type="match status" value="1"/>
</dbReference>
<dbReference type="Pfam" id="PF00005">
    <property type="entry name" value="ABC_tran"/>
    <property type="match status" value="1"/>
</dbReference>